<evidence type="ECO:0000313" key="7">
    <source>
        <dbReference type="EMBL" id="KAK3282675.1"/>
    </source>
</evidence>
<dbReference type="InterPro" id="IPR019547">
    <property type="entry name" value="Lipid_desat"/>
</dbReference>
<evidence type="ECO:0000256" key="4">
    <source>
        <dbReference type="ARBA" id="ARBA00022989"/>
    </source>
</evidence>
<keyword evidence="5" id="KW-0472">Membrane</keyword>
<dbReference type="GO" id="GO:0016020">
    <property type="term" value="C:membrane"/>
    <property type="evidence" value="ECO:0007669"/>
    <property type="project" value="UniProtKB-SubCell"/>
</dbReference>
<evidence type="ECO:0000256" key="3">
    <source>
        <dbReference type="ARBA" id="ARBA00022692"/>
    </source>
</evidence>
<dbReference type="AlphaFoldDB" id="A0AAE0GR63"/>
<sequence>MSRTMKACTVAPRSLEFKTESLKRAVQLPANCSRSKQICRLPHSSRDVTTRARRGSAHTSGTDLRVCEINDTTGEEECSTIEGYYEPDDLALMDGEMLVGDQLTSTLEHRLIVWGSFLLASGLFFDGYQDISSATLGVEIIAGYVMADLVSGVFHWGVDNYGNEKTPLLGNVIAAFQGHHMYPWTITKREFCNNIHKVAKPTIPALAFMWVLPLPDSLNAFLATLTVLSILSQQFHSWSHCRKSTLSEPVVALQESGVLISRKMHGQHHRVPFESNYCIVSGMWNPVLDQNRFFPWLEKQVCAATGVEPRNWSDPDYAWLKECAQNDPDGVCRVD</sequence>
<accession>A0AAE0GR63</accession>
<evidence type="ECO:0000256" key="5">
    <source>
        <dbReference type="ARBA" id="ARBA00023136"/>
    </source>
</evidence>
<dbReference type="InterPro" id="IPR052864">
    <property type="entry name" value="Chloroplast_FAD_CarF"/>
</dbReference>
<reference evidence="7 8" key="1">
    <citation type="journal article" date="2015" name="Genome Biol. Evol.">
        <title>Comparative Genomics of a Bacterivorous Green Alga Reveals Evolutionary Causalities and Consequences of Phago-Mixotrophic Mode of Nutrition.</title>
        <authorList>
            <person name="Burns J.A."/>
            <person name="Paasch A."/>
            <person name="Narechania A."/>
            <person name="Kim E."/>
        </authorList>
    </citation>
    <scope>NUCLEOTIDE SEQUENCE [LARGE SCALE GENOMIC DNA]</scope>
    <source>
        <strain evidence="7 8">PLY_AMNH</strain>
    </source>
</reference>
<keyword evidence="4" id="KW-1133">Transmembrane helix</keyword>
<gene>
    <name evidence="7" type="ORF">CYMTET_9596</name>
</gene>
<proteinExistence type="inferred from homology"/>
<protein>
    <recommendedName>
        <fullName evidence="6">Lipid desaturase domain-containing protein</fullName>
    </recommendedName>
</protein>
<dbReference type="PANTHER" id="PTHR48140">
    <property type="entry name" value="FATTY ACID DESATURASE 4, CHLOROPLASTIC-RELATED"/>
    <property type="match status" value="1"/>
</dbReference>
<comment type="caution">
    <text evidence="7">The sequence shown here is derived from an EMBL/GenBank/DDBJ whole genome shotgun (WGS) entry which is preliminary data.</text>
</comment>
<evidence type="ECO:0000259" key="6">
    <source>
        <dbReference type="Pfam" id="PF10520"/>
    </source>
</evidence>
<keyword evidence="8" id="KW-1185">Reference proteome</keyword>
<evidence type="ECO:0000313" key="8">
    <source>
        <dbReference type="Proteomes" id="UP001190700"/>
    </source>
</evidence>
<feature type="domain" description="Lipid desaturase" evidence="6">
    <location>
        <begin position="144"/>
        <end position="312"/>
    </location>
</feature>
<dbReference type="EMBL" id="LGRX02003203">
    <property type="protein sequence ID" value="KAK3282675.1"/>
    <property type="molecule type" value="Genomic_DNA"/>
</dbReference>
<dbReference type="Proteomes" id="UP001190700">
    <property type="component" value="Unassembled WGS sequence"/>
</dbReference>
<comment type="subcellular location">
    <subcellularLocation>
        <location evidence="1">Membrane</location>
        <topology evidence="1">Multi-pass membrane protein</topology>
    </subcellularLocation>
</comment>
<name>A0AAE0GR63_9CHLO</name>
<organism evidence="7 8">
    <name type="scientific">Cymbomonas tetramitiformis</name>
    <dbReference type="NCBI Taxonomy" id="36881"/>
    <lineage>
        <taxon>Eukaryota</taxon>
        <taxon>Viridiplantae</taxon>
        <taxon>Chlorophyta</taxon>
        <taxon>Pyramimonadophyceae</taxon>
        <taxon>Pyramimonadales</taxon>
        <taxon>Pyramimonadaceae</taxon>
        <taxon>Cymbomonas</taxon>
    </lineage>
</organism>
<comment type="similarity">
    <text evidence="2">Belongs to the fatty acid desaturase CarF family.</text>
</comment>
<evidence type="ECO:0000256" key="2">
    <source>
        <dbReference type="ARBA" id="ARBA00007620"/>
    </source>
</evidence>
<keyword evidence="3" id="KW-0812">Transmembrane</keyword>
<dbReference type="PANTHER" id="PTHR48140:SF1">
    <property type="entry name" value="FATTY ACID DESATURASE 4, CHLOROPLASTIC-RELATED"/>
    <property type="match status" value="1"/>
</dbReference>
<evidence type="ECO:0000256" key="1">
    <source>
        <dbReference type="ARBA" id="ARBA00004141"/>
    </source>
</evidence>
<dbReference type="Pfam" id="PF10520">
    <property type="entry name" value="Lipid_desat"/>
    <property type="match status" value="1"/>
</dbReference>